<feature type="signal peptide" evidence="2">
    <location>
        <begin position="1"/>
        <end position="15"/>
    </location>
</feature>
<comment type="caution">
    <text evidence="3">The sequence shown here is derived from an EMBL/GenBank/DDBJ whole genome shotgun (WGS) entry which is preliminary data.</text>
</comment>
<protein>
    <recommendedName>
        <fullName evidence="5">Archaeal ATPase</fullName>
    </recommendedName>
</protein>
<sequence>MSCSCLFLSFQLTYAFQSTVGCKFEAKFSCQTRSSFWGGRVLCVRPLSFRRSLLYQGKLIRQRELVVASVENDQNGTTEGRLGRRQESEEAASSSGTRQHRPSKDTSIKWSWVNRSAAVHQILRNFKRSYSPVEQDSSVIRPAVSYAPQMYGSGKTTVGLHFRTFVLLNRAYLAQRISEFPGIDDTGESVGERAVEALLNETLYVNVDLRDFPRFDGEDFEPTLLKKISQKAVGSLPNESELLAKVLENRKDPEKWLKSLFEVTNKRYLFLFIDEIGLLAEGDFDKFPDLDPQRKPGKLNVYRLFFRVLSSLLIQRFVICYLAGRSDAIVTKQEDAMSSRVNLDFVRLDPFSEETTKLFIQGMKTSGGQIVLQLLFPRHPEGPDWFFKQVYNYTGGVPIYVRHVIQVLVDTCVHNKLYNLSERKMRRLVETIAPKRDDIATPRNMEPKALSMFCTLLLSSMLEYRFTITETIYGGSVIGDNSKYFLDVANNFGFYYEYCTGGILSDDKMEEEEMDEKDIMNEVNEEDMVNEMDEEDIMNEMNEGNVQMLKLIFPKIVFEGIKKEYLDYLPLRYIYYLSPLHVPPESPSSLGFRFEVIFALILYVRCSLCTRLGELDIFRQSFVENILLEAERCRVEVVPSFNALLNRKVSANEELYSPSAWKEFYDKYLSEDGIFLPNRNNSAGPDIIVRVSVPIDASSSTPKKRQSSLTQVSMDTSSKKRRVYLIGIALKCYGTSGVGVAKIKEEVNKFLVPVSSQLELEKNDIWAIQLVVSTSYNNEVSNHFVDKQNWVIDTRKKVSSSSSTPSHDMNYSNSDQEGLRIGRNCQLVVCSIENLEKFLGKEIYDQIQKARCSERENFLTNVTPLSSLIGTLFEHGWARGRSAEPEAYLEKSIEKNIGANRVDSTGKSSSSVVPVRQGQFDWMEFLKTYCDLTESEARVCCDTLKLMREQEFTSVDTAILEGLGIEDPRTRLKIVAGIQRYIRNKPRS</sequence>
<reference evidence="3 4" key="1">
    <citation type="submission" date="2022-07" db="EMBL/GenBank/DDBJ databases">
        <title>Genome-wide signatures of adaptation to extreme environments.</title>
        <authorList>
            <person name="Cho C.H."/>
            <person name="Yoon H.S."/>
        </authorList>
    </citation>
    <scope>NUCLEOTIDE SEQUENCE [LARGE SCALE GENOMIC DNA]</scope>
    <source>
        <strain evidence="3 4">108.79 E11</strain>
    </source>
</reference>
<organism evidence="3 4">
    <name type="scientific">Galdieria yellowstonensis</name>
    <dbReference type="NCBI Taxonomy" id="3028027"/>
    <lineage>
        <taxon>Eukaryota</taxon>
        <taxon>Rhodophyta</taxon>
        <taxon>Bangiophyceae</taxon>
        <taxon>Galdieriales</taxon>
        <taxon>Galdieriaceae</taxon>
        <taxon>Galdieria</taxon>
    </lineage>
</organism>
<evidence type="ECO:0000256" key="1">
    <source>
        <dbReference type="SAM" id="MobiDB-lite"/>
    </source>
</evidence>
<evidence type="ECO:0000313" key="3">
    <source>
        <dbReference type="EMBL" id="KAK4524320.1"/>
    </source>
</evidence>
<keyword evidence="4" id="KW-1185">Reference proteome</keyword>
<feature type="chain" id="PRO_5043328579" description="Archaeal ATPase" evidence="2">
    <location>
        <begin position="16"/>
        <end position="988"/>
    </location>
</feature>
<dbReference type="InterPro" id="IPR027417">
    <property type="entry name" value="P-loop_NTPase"/>
</dbReference>
<keyword evidence="2" id="KW-0732">Signal</keyword>
<proteinExistence type="predicted"/>
<dbReference type="AlphaFoldDB" id="A0AAV9IA59"/>
<dbReference type="Proteomes" id="UP001300502">
    <property type="component" value="Unassembled WGS sequence"/>
</dbReference>
<dbReference type="SUPFAM" id="SSF52540">
    <property type="entry name" value="P-loop containing nucleoside triphosphate hydrolases"/>
    <property type="match status" value="1"/>
</dbReference>
<dbReference type="EMBL" id="JANCYU010000023">
    <property type="protein sequence ID" value="KAK4524320.1"/>
    <property type="molecule type" value="Genomic_DNA"/>
</dbReference>
<evidence type="ECO:0000313" key="4">
    <source>
        <dbReference type="Proteomes" id="UP001300502"/>
    </source>
</evidence>
<feature type="region of interest" description="Disordered" evidence="1">
    <location>
        <begin position="75"/>
        <end position="106"/>
    </location>
</feature>
<name>A0AAV9IA59_9RHOD</name>
<evidence type="ECO:0008006" key="5">
    <source>
        <dbReference type="Google" id="ProtNLM"/>
    </source>
</evidence>
<feature type="compositionally biased region" description="Polar residues" evidence="1">
    <location>
        <begin position="804"/>
        <end position="815"/>
    </location>
</feature>
<evidence type="ECO:0000256" key="2">
    <source>
        <dbReference type="SAM" id="SignalP"/>
    </source>
</evidence>
<accession>A0AAV9IA59</accession>
<gene>
    <name evidence="3" type="ORF">GAYE_SCF03G2219</name>
</gene>
<feature type="region of interest" description="Disordered" evidence="1">
    <location>
        <begin position="796"/>
        <end position="815"/>
    </location>
</feature>